<evidence type="ECO:0000313" key="1">
    <source>
        <dbReference type="EMBL" id="CAF0748679.1"/>
    </source>
</evidence>
<dbReference type="AlphaFoldDB" id="A0A813PBF0"/>
<dbReference type="GO" id="GO:0044611">
    <property type="term" value="C:nuclear pore inner ring"/>
    <property type="evidence" value="ECO:0007669"/>
    <property type="project" value="TreeGrafter"/>
</dbReference>
<dbReference type="GO" id="GO:0006405">
    <property type="term" value="P:RNA export from nucleus"/>
    <property type="evidence" value="ECO:0007669"/>
    <property type="project" value="TreeGrafter"/>
</dbReference>
<accession>A0A813PBF0</accession>
<dbReference type="InterPro" id="IPR044840">
    <property type="entry name" value="Nup188"/>
</dbReference>
<proteinExistence type="predicted"/>
<dbReference type="OrthoDB" id="10541455at2759"/>
<dbReference type="GO" id="GO:0006606">
    <property type="term" value="P:protein import into nucleus"/>
    <property type="evidence" value="ECO:0007669"/>
    <property type="project" value="TreeGrafter"/>
</dbReference>
<comment type="caution">
    <text evidence="1">The sequence shown here is derived from an EMBL/GenBank/DDBJ whole genome shotgun (WGS) entry which is preliminary data.</text>
</comment>
<gene>
    <name evidence="1" type="ORF">OXX778_LOCUS3792</name>
</gene>
<dbReference type="GO" id="GO:0017056">
    <property type="term" value="F:structural constituent of nuclear pore"/>
    <property type="evidence" value="ECO:0007669"/>
    <property type="project" value="InterPro"/>
</dbReference>
<name>A0A813PBF0_9BILA</name>
<dbReference type="PANTHER" id="PTHR31431">
    <property type="entry name" value="NUCLEOPORIN NUP188 HOMOLOG"/>
    <property type="match status" value="1"/>
</dbReference>
<keyword evidence="2" id="KW-1185">Reference proteome</keyword>
<protein>
    <submittedName>
        <fullName evidence="1">Uncharacterized protein</fullName>
    </submittedName>
</protein>
<organism evidence="1 2">
    <name type="scientific">Brachionus calyciflorus</name>
    <dbReference type="NCBI Taxonomy" id="104777"/>
    <lineage>
        <taxon>Eukaryota</taxon>
        <taxon>Metazoa</taxon>
        <taxon>Spiralia</taxon>
        <taxon>Gnathifera</taxon>
        <taxon>Rotifera</taxon>
        <taxon>Eurotatoria</taxon>
        <taxon>Monogononta</taxon>
        <taxon>Pseudotrocha</taxon>
        <taxon>Ploima</taxon>
        <taxon>Brachionidae</taxon>
        <taxon>Brachionus</taxon>
    </lineage>
</organism>
<dbReference type="PANTHER" id="PTHR31431:SF1">
    <property type="entry name" value="NUCLEOPORIN NUP188"/>
    <property type="match status" value="1"/>
</dbReference>
<sequence>MFSIWSNLNSSQSDPKCIQEKLKNQKQSFLSPLNSYYKSQQGDKKDNPKLNKNENDVVKKISNYLNLDQESCAENYLFYKNSPFNHFIISSDLLEKLQVDELFSAHFLQFVNFYYRERYSFLKIVKLIISVTAENSYLNYNDDDKPPQMSVLAEIFSFNDLNQIYKSTVKDYEILCKEIKNFSNKKNLDLTNAENFQEKNFTQLLKELELNLEIILMLTNLVNIDLSKFQEILKLFTTNSIIKYLNTSAVQTISQFALLIDQIINLHSLIVIKSLRLDKATGLSLTNETERFTFEDKNKLLSQDTKAQMNEFIQSFNSNQKSSPIILTWSTLLYNLSIDPELAKVFTTELKSLTNRMFSLSIKENVFVYLLDLLASDIYKNQDLIWYVKQTIYEVLNSVLHSFDENSLGDNLKFIYELTFFCMHKNHVVCEHFWRLCKLPDRDNLTILIFYSLETFPISFSLSLTFFSLIAKTSPELCKQVFEYLSQMDQFCEYLENLSPNEYISSGEEIQLTKPRRLFDTIQLAPGTKGTILSHLASANSNMAHRMILQNQAVNWNVPFNCLDLIQNYLNKINFAASQNNLISDNNIISIIQLIDSLFKYFFDIDDLTESYTYDVYTKYMEMYVSSCLMLFTHLINFESPDSYRLISKLLEFFINISPSIYDKLIRLMQQNNLIGHGGSYNKMNIEELFNNRLNLVKTSGKILFLFKSQDYDLIINYFKFIQCLIKESGNNMEYLSPLCAVLVYVFPEIFKWNNSMINLNIDLSITCLNLLHTVLNTSLVPSFANTEFMRNFTALHSDSVVSIDQFCESVLLNTECSESILNLIYTAYECSQDLNFLNEIKKLDNILIQSISLINRLMFLPDDAKTEDHKLKESIISQSNLYFLLVKSISQQNQVNTTATTFQSSLLNGSTNTSSNEIITKNNQFLLQLNLMMSQTNPYLSKNLTVLNSAAITDNKNELNWFHLLTKLAIYKSNQSLDCLIFSIFKKISQLTPRLFGSLLGPYTQQMHTVILSKLKSEQNGQIISILSDFICSLIENQPGFFQILADLKIEAFKEETKKDSSDLNEKFIEGDQSILKELFELVSKLEKSNKSSEDYCVSLSGVVSIFYTMWSNKKINYMNYCKQKSQFWPLLSSILSIIKKDLSKSDQVKQGDEQFIGSFQEYLEYFGDEYFIGPNANFDSFEQFILDANIKSASYAFKIFSYELFELIYRNYKTIDILGYHSVTGYIPAPFEARRIPGYFSFLFYVPCLELA</sequence>
<dbReference type="EMBL" id="CAJNOC010000348">
    <property type="protein sequence ID" value="CAF0748679.1"/>
    <property type="molecule type" value="Genomic_DNA"/>
</dbReference>
<dbReference type="Proteomes" id="UP000663879">
    <property type="component" value="Unassembled WGS sequence"/>
</dbReference>
<reference evidence="1" key="1">
    <citation type="submission" date="2021-02" db="EMBL/GenBank/DDBJ databases">
        <authorList>
            <person name="Nowell W R."/>
        </authorList>
    </citation>
    <scope>NUCLEOTIDE SEQUENCE</scope>
    <source>
        <strain evidence="1">Ploen Becks lab</strain>
    </source>
</reference>
<evidence type="ECO:0000313" key="2">
    <source>
        <dbReference type="Proteomes" id="UP000663879"/>
    </source>
</evidence>